<keyword evidence="6" id="KW-0449">Lipoprotein</keyword>
<evidence type="ECO:0000256" key="7">
    <source>
        <dbReference type="SAM" id="MobiDB-lite"/>
    </source>
</evidence>
<dbReference type="Gene3D" id="3.40.50.300">
    <property type="entry name" value="P-loop containing nucleotide triphosphate hydrolases"/>
    <property type="match status" value="1"/>
</dbReference>
<dbReference type="InterPro" id="IPR052236">
    <property type="entry name" value="Small_GTPase_RasD"/>
</dbReference>
<dbReference type="EMBL" id="CP092871">
    <property type="protein sequence ID" value="UYV72298.1"/>
    <property type="molecule type" value="Genomic_DNA"/>
</dbReference>
<comment type="subcellular location">
    <subcellularLocation>
        <location evidence="1">Cell membrane</location>
        <topology evidence="1">Lipid-anchor</topology>
    </subcellularLocation>
</comment>
<gene>
    <name evidence="8" type="ORF">LAZ67_9002510</name>
</gene>
<name>A0ABY6KX87_9ARAC</name>
<proteinExistence type="predicted"/>
<dbReference type="InterPro" id="IPR027417">
    <property type="entry name" value="P-loop_NTPase"/>
</dbReference>
<keyword evidence="3" id="KW-0488">Methylation</keyword>
<evidence type="ECO:0000313" key="9">
    <source>
        <dbReference type="Proteomes" id="UP001235939"/>
    </source>
</evidence>
<keyword evidence="4" id="KW-0547">Nucleotide-binding</keyword>
<evidence type="ECO:0000256" key="2">
    <source>
        <dbReference type="ARBA" id="ARBA00022475"/>
    </source>
</evidence>
<dbReference type="PRINTS" id="PR00449">
    <property type="entry name" value="RASTRNSFRMNG"/>
</dbReference>
<keyword evidence="9" id="KW-1185">Reference proteome</keyword>
<feature type="region of interest" description="Disordered" evidence="7">
    <location>
        <begin position="126"/>
        <end position="182"/>
    </location>
</feature>
<keyword evidence="2" id="KW-1003">Cell membrane</keyword>
<dbReference type="InterPro" id="IPR001806">
    <property type="entry name" value="Small_GTPase"/>
</dbReference>
<evidence type="ECO:0000256" key="4">
    <source>
        <dbReference type="ARBA" id="ARBA00023134"/>
    </source>
</evidence>
<dbReference type="SUPFAM" id="SSF52540">
    <property type="entry name" value="P-loop containing nucleoside triphosphate hydrolases"/>
    <property type="match status" value="1"/>
</dbReference>
<organism evidence="8 9">
    <name type="scientific">Cordylochernes scorpioides</name>
    <dbReference type="NCBI Taxonomy" id="51811"/>
    <lineage>
        <taxon>Eukaryota</taxon>
        <taxon>Metazoa</taxon>
        <taxon>Ecdysozoa</taxon>
        <taxon>Arthropoda</taxon>
        <taxon>Chelicerata</taxon>
        <taxon>Arachnida</taxon>
        <taxon>Pseudoscorpiones</taxon>
        <taxon>Cheliferoidea</taxon>
        <taxon>Chernetidae</taxon>
        <taxon>Cordylochernes</taxon>
    </lineage>
</organism>
<protein>
    <submittedName>
        <fullName evidence="8">DIRAS1</fullName>
    </submittedName>
</protein>
<dbReference type="PANTHER" id="PTHR46149">
    <property type="entry name" value="MIP08469P"/>
    <property type="match status" value="1"/>
</dbReference>
<dbReference type="Pfam" id="PF00071">
    <property type="entry name" value="Ras"/>
    <property type="match status" value="1"/>
</dbReference>
<keyword evidence="5" id="KW-0472">Membrane</keyword>
<accession>A0ABY6KX87</accession>
<evidence type="ECO:0000256" key="5">
    <source>
        <dbReference type="ARBA" id="ARBA00023136"/>
    </source>
</evidence>
<evidence type="ECO:0000256" key="6">
    <source>
        <dbReference type="ARBA" id="ARBA00023288"/>
    </source>
</evidence>
<dbReference type="Proteomes" id="UP001235939">
    <property type="component" value="Chromosome 09"/>
</dbReference>
<evidence type="ECO:0000313" key="8">
    <source>
        <dbReference type="EMBL" id="UYV72298.1"/>
    </source>
</evidence>
<evidence type="ECO:0000256" key="1">
    <source>
        <dbReference type="ARBA" id="ARBA00004193"/>
    </source>
</evidence>
<keyword evidence="4" id="KW-0342">GTP-binding</keyword>
<reference evidence="8 9" key="1">
    <citation type="submission" date="2022-01" db="EMBL/GenBank/DDBJ databases">
        <title>A chromosomal length assembly of Cordylochernes scorpioides.</title>
        <authorList>
            <person name="Zeh D."/>
            <person name="Zeh J."/>
        </authorList>
    </citation>
    <scope>NUCLEOTIDE SEQUENCE [LARGE SCALE GENOMIC DNA]</scope>
    <source>
        <strain evidence="8">IN4F17</strain>
        <tissue evidence="8">Whole Body</tissue>
    </source>
</reference>
<evidence type="ECO:0000256" key="3">
    <source>
        <dbReference type="ARBA" id="ARBA00022481"/>
    </source>
</evidence>
<sequence length="182" mass="19810">MRLLLGAVHFGEDHILSLDMLVFLAGASLAQERKTYNDFRPTVYGRGRVVRAKVAAANGTAGHAAVGGPSVKENKLVVLGAGGVGKTSLVVQFLEGFFSTSYKPTVEDYYQHTIQLPGRPAYRETRCDLHQSSGSKKKPHYSDHAKSWTKKGCIQAPGIPSNSSRPRATPRPSKVQECQTTR</sequence>